<evidence type="ECO:0000313" key="3">
    <source>
        <dbReference type="EMBL" id="KAE8241210.1"/>
    </source>
</evidence>
<feature type="region of interest" description="Disordered" evidence="1">
    <location>
        <begin position="63"/>
        <end position="132"/>
    </location>
</feature>
<accession>A0A8X7MLG7</accession>
<organism evidence="3 4">
    <name type="scientific">Tilletia controversa</name>
    <name type="common">dwarf bunt fungus</name>
    <dbReference type="NCBI Taxonomy" id="13291"/>
    <lineage>
        <taxon>Eukaryota</taxon>
        <taxon>Fungi</taxon>
        <taxon>Dikarya</taxon>
        <taxon>Basidiomycota</taxon>
        <taxon>Ustilaginomycotina</taxon>
        <taxon>Exobasidiomycetes</taxon>
        <taxon>Tilletiales</taxon>
        <taxon>Tilletiaceae</taxon>
        <taxon>Tilletia</taxon>
    </lineage>
</organism>
<comment type="caution">
    <text evidence="3">The sequence shown here is derived from an EMBL/GenBank/DDBJ whole genome shotgun (WGS) entry which is preliminary data.</text>
</comment>
<dbReference type="PANTHER" id="PTHR38795:SF1">
    <property type="entry name" value="DUF6604 DOMAIN-CONTAINING PROTEIN"/>
    <property type="match status" value="1"/>
</dbReference>
<gene>
    <name evidence="3" type="ORF">A4X06_0g7622</name>
</gene>
<protein>
    <recommendedName>
        <fullName evidence="2">DUF6604 domain-containing protein</fullName>
    </recommendedName>
</protein>
<feature type="compositionally biased region" description="Low complexity" evidence="1">
    <location>
        <begin position="103"/>
        <end position="112"/>
    </location>
</feature>
<reference evidence="3" key="1">
    <citation type="submission" date="2016-04" db="EMBL/GenBank/DDBJ databases">
        <authorList>
            <person name="Nguyen H.D."/>
            <person name="Samba Siva P."/>
            <person name="Cullis J."/>
            <person name="Levesque C.A."/>
            <person name="Hambleton S."/>
        </authorList>
    </citation>
    <scope>NUCLEOTIDE SEQUENCE</scope>
    <source>
        <strain evidence="3">DAOMC 236426</strain>
    </source>
</reference>
<evidence type="ECO:0000259" key="2">
    <source>
        <dbReference type="Pfam" id="PF20253"/>
    </source>
</evidence>
<feature type="compositionally biased region" description="Basic and acidic residues" evidence="1">
    <location>
        <begin position="211"/>
        <end position="226"/>
    </location>
</feature>
<feature type="compositionally biased region" description="Polar residues" evidence="1">
    <location>
        <begin position="115"/>
        <end position="129"/>
    </location>
</feature>
<dbReference type="Proteomes" id="UP000077684">
    <property type="component" value="Unassembled WGS sequence"/>
</dbReference>
<dbReference type="InterPro" id="IPR046539">
    <property type="entry name" value="DUF6604"/>
</dbReference>
<sequence>MYSLIVPAALTSRARRDALPPHTLCSEQARVHDTRSLSTYLARAALQHGYPIDEFEESVQPLLQDEPGAPQPQKPVNGSSSSGSKKDTKKTSKQAVLQKIKEQQAQAAAKAALNNGKSAKGRSSSTPAQTDIPKGDYIIKADQYVKIARFLAEKKVVVPLELLLLLRRCISLRLATLRRFLPNPDLSTYTHEYFVKCLSEVGDILQEARESALGGDSKEGTGKQEKSSSGNRFSSLADLEASVEQHELGEALEEIEISQPVKHPKAASAANANFGLESSRDEIFMSVLTLFADMHDIRKYIVKLWTEYGNGKTHLITAALTTDAVLEMVRPYHDEVMERAMPFLGGDVESMVSSLIVYLWQQSGQGQSTMTSAELDDGTPLLAIIPSDSWTEAVHDALFMPVYRALLDIYKKTPNRHYVFVLGPDRLDWDDSKDWTRASASERWAQVRRLINMTYTDKILLTACCADEGLMEHHFMDETTKSIASILDSRKFSHHAVFCATVWTDINLNLRTKTNRAYEDLRLAATQMKAAWDAEVKKPCRWTVMNLKKIHDFRSMLNLYVRQPDLVNSRERESNRRLGRQPPKRKRMLMFRDPVMCGVILGRLSALNQDYGWRMADCSEPALLLGHLSYACASFGLSDPSTFPQWPDMELFFKIHSTSPTGDGRPHENLVDSYLGLLRVLSVAPQTLAAMRRLDAEICLPDRNRNRTIKEEVDHQHILKDQTKLFRLLKSRVFGIRKMTVDISTFEALLAEMAAPESKVKKDTRATELRKSTSSIRKQYSILQLAAVMKDGVNAELPLILFRYVSFHARCADLHEKIRVAFRDDLMTTRGVGYCGCCDGENPRSLITAILGEAAQVERDIERKIRGMRGVRGMAQSRGRSELFGRVAEFVAEYLRYPDRADTGVRKMIGTSGLVEELKRLQV</sequence>
<keyword evidence="4" id="KW-1185">Reference proteome</keyword>
<evidence type="ECO:0000256" key="1">
    <source>
        <dbReference type="SAM" id="MobiDB-lite"/>
    </source>
</evidence>
<dbReference type="EMBL" id="LWDE02001381">
    <property type="protein sequence ID" value="KAE8241210.1"/>
    <property type="molecule type" value="Genomic_DNA"/>
</dbReference>
<evidence type="ECO:0000313" key="4">
    <source>
        <dbReference type="Proteomes" id="UP000077684"/>
    </source>
</evidence>
<name>A0A8X7MLG7_9BASI</name>
<feature type="domain" description="DUF6604" evidence="2">
    <location>
        <begin position="32"/>
        <end position="337"/>
    </location>
</feature>
<reference evidence="3" key="2">
    <citation type="journal article" date="2019" name="IMA Fungus">
        <title>Genome sequencing and comparison of five Tilletia species to identify candidate genes for the detection of regulated species infecting wheat.</title>
        <authorList>
            <person name="Nguyen H.D.T."/>
            <person name="Sultana T."/>
            <person name="Kesanakurti P."/>
            <person name="Hambleton S."/>
        </authorList>
    </citation>
    <scope>NUCLEOTIDE SEQUENCE</scope>
    <source>
        <strain evidence="3">DAOMC 236426</strain>
    </source>
</reference>
<dbReference type="AlphaFoldDB" id="A0A8X7MLG7"/>
<proteinExistence type="predicted"/>
<feature type="region of interest" description="Disordered" evidence="1">
    <location>
        <begin position="211"/>
        <end position="232"/>
    </location>
</feature>
<dbReference type="PANTHER" id="PTHR38795">
    <property type="entry name" value="DUF6604 DOMAIN-CONTAINING PROTEIN"/>
    <property type="match status" value="1"/>
</dbReference>
<dbReference type="Pfam" id="PF20253">
    <property type="entry name" value="DUF6604"/>
    <property type="match status" value="1"/>
</dbReference>